<dbReference type="Gene3D" id="1.10.3290.10">
    <property type="entry name" value="Fido-like domain"/>
    <property type="match status" value="1"/>
</dbReference>
<reference evidence="3" key="1">
    <citation type="journal article" date="2019" name="Int. J. Syst. Evol. Microbiol.">
        <title>The Global Catalogue of Microorganisms (GCM) 10K type strain sequencing project: providing services to taxonomists for standard genome sequencing and annotation.</title>
        <authorList>
            <consortium name="The Broad Institute Genomics Platform"/>
            <consortium name="The Broad Institute Genome Sequencing Center for Infectious Disease"/>
            <person name="Wu L."/>
            <person name="Ma J."/>
        </authorList>
    </citation>
    <scope>NUCLEOTIDE SEQUENCE [LARGE SCALE GENOMIC DNA]</scope>
    <source>
        <strain evidence="3">CCUG 53915</strain>
    </source>
</reference>
<feature type="domain" description="Fido" evidence="1">
    <location>
        <begin position="110"/>
        <end position="271"/>
    </location>
</feature>
<evidence type="ECO:0000313" key="2">
    <source>
        <dbReference type="EMBL" id="MFD1205598.1"/>
    </source>
</evidence>
<dbReference type="Pfam" id="PF13784">
    <property type="entry name" value="Fic_N"/>
    <property type="match status" value="1"/>
</dbReference>
<dbReference type="InterPro" id="IPR036388">
    <property type="entry name" value="WH-like_DNA-bd_sf"/>
</dbReference>
<comment type="caution">
    <text evidence="2">The sequence shown here is derived from an EMBL/GenBank/DDBJ whole genome shotgun (WGS) entry which is preliminary data.</text>
</comment>
<dbReference type="PANTHER" id="PTHR13504:SF38">
    <property type="entry name" value="FIDO DOMAIN-CONTAINING PROTEIN"/>
    <property type="match status" value="1"/>
</dbReference>
<dbReference type="InterPro" id="IPR036597">
    <property type="entry name" value="Fido-like_dom_sf"/>
</dbReference>
<sequence>MKSPYSLPMLPLSFSPETELKLYRKVVEASSKLERLKEKLNYSIVNKSFLELLTLFESVESTRIEGTQVTFSDMLEDQLEISEDWQKVEVRNYREALQTGIEEIRNGYPLSERLIRRLHATLMKDARGAISAAGQYRRVQNFIGPSNNPKEASYIPPEPQLMDEYMKNLELFMNGHPYKEEQPQELHPLIKCAIIHGQFESIHPFLDGNGRLGRILIVLYLLQTKLIESPFFFLSEELEKEKFRYYAFLNGIRGIGRKNPDWEGWIVFFMDATIRMADHQYEKLDRAEQLFKEGVKRITKNSTRKVWGTLFHSPITNAAQIANYTGLTQQTVRSGLQELEQLGMVFGDDRRRNRKYYFYDLINIIQG</sequence>
<evidence type="ECO:0000259" key="1">
    <source>
        <dbReference type="PROSITE" id="PS51459"/>
    </source>
</evidence>
<dbReference type="EMBL" id="JBHTLT010000048">
    <property type="protein sequence ID" value="MFD1205598.1"/>
    <property type="molecule type" value="Genomic_DNA"/>
</dbReference>
<dbReference type="PROSITE" id="PS51459">
    <property type="entry name" value="FIDO"/>
    <property type="match status" value="1"/>
</dbReference>
<gene>
    <name evidence="2" type="ORF">ACFQ38_10850</name>
</gene>
<dbReference type="Gene3D" id="1.10.10.10">
    <property type="entry name" value="Winged helix-like DNA-binding domain superfamily/Winged helix DNA-binding domain"/>
    <property type="match status" value="1"/>
</dbReference>
<dbReference type="RefSeq" id="WP_381480805.1">
    <property type="nucleotide sequence ID" value="NZ_JBHTLT010000048.1"/>
</dbReference>
<proteinExistence type="predicted"/>
<dbReference type="SUPFAM" id="SSF46785">
    <property type="entry name" value="Winged helix' DNA-binding domain"/>
    <property type="match status" value="1"/>
</dbReference>
<organism evidence="2 3">
    <name type="scientific">Sporosarcina contaminans</name>
    <dbReference type="NCBI Taxonomy" id="633403"/>
    <lineage>
        <taxon>Bacteria</taxon>
        <taxon>Bacillati</taxon>
        <taxon>Bacillota</taxon>
        <taxon>Bacilli</taxon>
        <taxon>Bacillales</taxon>
        <taxon>Caryophanaceae</taxon>
        <taxon>Sporosarcina</taxon>
    </lineage>
</organism>
<accession>A0ABW3U0G6</accession>
<evidence type="ECO:0000313" key="3">
    <source>
        <dbReference type="Proteomes" id="UP001597231"/>
    </source>
</evidence>
<dbReference type="Proteomes" id="UP001597231">
    <property type="component" value="Unassembled WGS sequence"/>
</dbReference>
<dbReference type="PIRSF" id="PIRSF038925">
    <property type="entry name" value="AMP-prot_trans"/>
    <property type="match status" value="1"/>
</dbReference>
<dbReference type="SUPFAM" id="SSF140931">
    <property type="entry name" value="Fic-like"/>
    <property type="match status" value="1"/>
</dbReference>
<dbReference type="InterPro" id="IPR026287">
    <property type="entry name" value="SoFic-like"/>
</dbReference>
<dbReference type="InterPro" id="IPR025758">
    <property type="entry name" value="Fic/DOC_N"/>
</dbReference>
<dbReference type="Pfam" id="PF02661">
    <property type="entry name" value="Fic"/>
    <property type="match status" value="1"/>
</dbReference>
<name>A0ABW3U0G6_9BACL</name>
<dbReference type="InterPro" id="IPR040198">
    <property type="entry name" value="Fido_containing"/>
</dbReference>
<dbReference type="PANTHER" id="PTHR13504">
    <property type="entry name" value="FIDO DOMAIN-CONTAINING PROTEIN DDB_G0283145"/>
    <property type="match status" value="1"/>
</dbReference>
<protein>
    <submittedName>
        <fullName evidence="2">Fic family protein</fullName>
    </submittedName>
</protein>
<dbReference type="InterPro" id="IPR036390">
    <property type="entry name" value="WH_DNA-bd_sf"/>
</dbReference>
<dbReference type="InterPro" id="IPR003812">
    <property type="entry name" value="Fido"/>
</dbReference>
<keyword evidence="3" id="KW-1185">Reference proteome</keyword>